<evidence type="ECO:0000313" key="1">
    <source>
        <dbReference type="EMBL" id="KAG8194385.1"/>
    </source>
</evidence>
<evidence type="ECO:0000313" key="2">
    <source>
        <dbReference type="Proteomes" id="UP000827092"/>
    </source>
</evidence>
<dbReference type="EMBL" id="JAFNEN010000103">
    <property type="protein sequence ID" value="KAG8194385.1"/>
    <property type="molecule type" value="Genomic_DNA"/>
</dbReference>
<gene>
    <name evidence="1" type="ORF">JTE90_010999</name>
</gene>
<sequence>MSPIAALRTRDGVNTALRNLIIAMPGGYCFLKPETEELKMGFMMCVDAIENYQHLQLHFCAASSAILLAWIKGERLRERICKFNNDRTVVFLWGIDATKLWFLLKLLPPPHINQPLDWATRRKLPHWSAASRPGSLD</sequence>
<proteinExistence type="predicted"/>
<organism evidence="1 2">
    <name type="scientific">Oedothorax gibbosus</name>
    <dbReference type="NCBI Taxonomy" id="931172"/>
    <lineage>
        <taxon>Eukaryota</taxon>
        <taxon>Metazoa</taxon>
        <taxon>Ecdysozoa</taxon>
        <taxon>Arthropoda</taxon>
        <taxon>Chelicerata</taxon>
        <taxon>Arachnida</taxon>
        <taxon>Araneae</taxon>
        <taxon>Araneomorphae</taxon>
        <taxon>Entelegynae</taxon>
        <taxon>Araneoidea</taxon>
        <taxon>Linyphiidae</taxon>
        <taxon>Erigoninae</taxon>
        <taxon>Oedothorax</taxon>
    </lineage>
</organism>
<dbReference type="AlphaFoldDB" id="A0AAV6VC92"/>
<accession>A0AAV6VC92</accession>
<protein>
    <submittedName>
        <fullName evidence="1">Uncharacterized protein</fullName>
    </submittedName>
</protein>
<comment type="caution">
    <text evidence="1">The sequence shown here is derived from an EMBL/GenBank/DDBJ whole genome shotgun (WGS) entry which is preliminary data.</text>
</comment>
<keyword evidence="2" id="KW-1185">Reference proteome</keyword>
<name>A0AAV6VC92_9ARAC</name>
<dbReference type="Proteomes" id="UP000827092">
    <property type="component" value="Unassembled WGS sequence"/>
</dbReference>
<reference evidence="1 2" key="1">
    <citation type="journal article" date="2022" name="Nat. Ecol. Evol.">
        <title>A masculinizing supergene underlies an exaggerated male reproductive morph in a spider.</title>
        <authorList>
            <person name="Hendrickx F."/>
            <person name="De Corte Z."/>
            <person name="Sonet G."/>
            <person name="Van Belleghem S.M."/>
            <person name="Kostlbacher S."/>
            <person name="Vangestel C."/>
        </authorList>
    </citation>
    <scope>NUCLEOTIDE SEQUENCE [LARGE SCALE GENOMIC DNA]</scope>
    <source>
        <strain evidence="1">W744_W776</strain>
    </source>
</reference>